<gene>
    <name evidence="9" type="ORF">SAMN04489764_2849</name>
</gene>
<keyword evidence="5 7" id="KW-1133">Transmembrane helix</keyword>
<evidence type="ECO:0000256" key="6">
    <source>
        <dbReference type="ARBA" id="ARBA00023136"/>
    </source>
</evidence>
<dbReference type="OrthoDB" id="5458199at2"/>
<dbReference type="SUPFAM" id="SSF161098">
    <property type="entry name" value="MetI-like"/>
    <property type="match status" value="1"/>
</dbReference>
<dbReference type="Gene3D" id="1.10.3720.10">
    <property type="entry name" value="MetI-like"/>
    <property type="match status" value="1"/>
</dbReference>
<comment type="similarity">
    <text evidence="7">Belongs to the binding-protein-dependent transport system permease family.</text>
</comment>
<evidence type="ECO:0000313" key="9">
    <source>
        <dbReference type="EMBL" id="SDQ97245.1"/>
    </source>
</evidence>
<dbReference type="CDD" id="cd06261">
    <property type="entry name" value="TM_PBP2"/>
    <property type="match status" value="1"/>
</dbReference>
<dbReference type="InterPro" id="IPR035906">
    <property type="entry name" value="MetI-like_sf"/>
</dbReference>
<evidence type="ECO:0000313" key="10">
    <source>
        <dbReference type="Proteomes" id="UP000217103"/>
    </source>
</evidence>
<keyword evidence="6 7" id="KW-0472">Membrane</keyword>
<comment type="subcellular location">
    <subcellularLocation>
        <location evidence="1 7">Cell membrane</location>
        <topology evidence="1 7">Multi-pass membrane protein</topology>
    </subcellularLocation>
</comment>
<organism evidence="9 10">
    <name type="scientific">Thermostaphylospora chromogena</name>
    <dbReference type="NCBI Taxonomy" id="35622"/>
    <lineage>
        <taxon>Bacteria</taxon>
        <taxon>Bacillati</taxon>
        <taxon>Actinomycetota</taxon>
        <taxon>Actinomycetes</taxon>
        <taxon>Streptosporangiales</taxon>
        <taxon>Thermomonosporaceae</taxon>
        <taxon>Thermostaphylospora</taxon>
    </lineage>
</organism>
<keyword evidence="4 7" id="KW-0812">Transmembrane</keyword>
<evidence type="ECO:0000256" key="3">
    <source>
        <dbReference type="ARBA" id="ARBA00022475"/>
    </source>
</evidence>
<keyword evidence="10" id="KW-1185">Reference proteome</keyword>
<dbReference type="Proteomes" id="UP000217103">
    <property type="component" value="Unassembled WGS sequence"/>
</dbReference>
<name>A0A1H1F8D1_9ACTN</name>
<evidence type="ECO:0000256" key="4">
    <source>
        <dbReference type="ARBA" id="ARBA00022692"/>
    </source>
</evidence>
<evidence type="ECO:0000256" key="2">
    <source>
        <dbReference type="ARBA" id="ARBA00022448"/>
    </source>
</evidence>
<dbReference type="AlphaFoldDB" id="A0A1H1F8D1"/>
<reference evidence="9 10" key="1">
    <citation type="submission" date="2016-10" db="EMBL/GenBank/DDBJ databases">
        <authorList>
            <person name="de Groot N.N."/>
        </authorList>
    </citation>
    <scope>NUCLEOTIDE SEQUENCE [LARGE SCALE GENOMIC DNA]</scope>
    <source>
        <strain evidence="9 10">DSM 43794</strain>
    </source>
</reference>
<protein>
    <submittedName>
        <fullName evidence="9">NitT/TauT family transport system permease protein</fullName>
    </submittedName>
</protein>
<proteinExistence type="inferred from homology"/>
<keyword evidence="2 7" id="KW-0813">Transport</keyword>
<feature type="transmembrane region" description="Helical" evidence="7">
    <location>
        <begin position="95"/>
        <end position="114"/>
    </location>
</feature>
<dbReference type="PANTHER" id="PTHR30151">
    <property type="entry name" value="ALKANE SULFONATE ABC TRANSPORTER-RELATED, MEMBRANE SUBUNIT"/>
    <property type="match status" value="1"/>
</dbReference>
<dbReference type="Pfam" id="PF00528">
    <property type="entry name" value="BPD_transp_1"/>
    <property type="match status" value="1"/>
</dbReference>
<dbReference type="EMBL" id="FNKK01000002">
    <property type="protein sequence ID" value="SDQ97245.1"/>
    <property type="molecule type" value="Genomic_DNA"/>
</dbReference>
<sequence>MTTIRVVRGVIGAFAAAALAETLTRIGVVDVAPFSEVLVEFVALAADPAFLLNAADTIMAWGLGLLLATVVAVVLGVLLGTLPFLNRACRVVVEFLRPIPSVALIPLAILLFGSGTEMKVSLIFYAATWPILLNTLYALRDVDPLAKDALRGFGFGPLAVLWRVSLPSAAPFVATGVRVSAGIALVVVIAAELFSGGESGIGVTLIEARSSGGSTAVMLAVAVWAGLFGLLVNGLLVHAERRLFRWHAARTGALT</sequence>
<dbReference type="PROSITE" id="PS50928">
    <property type="entry name" value="ABC_TM1"/>
    <property type="match status" value="1"/>
</dbReference>
<evidence type="ECO:0000256" key="1">
    <source>
        <dbReference type="ARBA" id="ARBA00004651"/>
    </source>
</evidence>
<evidence type="ECO:0000259" key="8">
    <source>
        <dbReference type="PROSITE" id="PS50928"/>
    </source>
</evidence>
<evidence type="ECO:0000256" key="5">
    <source>
        <dbReference type="ARBA" id="ARBA00022989"/>
    </source>
</evidence>
<feature type="domain" description="ABC transmembrane type-1" evidence="8">
    <location>
        <begin position="54"/>
        <end position="236"/>
    </location>
</feature>
<feature type="transmembrane region" description="Helical" evidence="7">
    <location>
        <begin position="58"/>
        <end position="83"/>
    </location>
</feature>
<evidence type="ECO:0000256" key="7">
    <source>
        <dbReference type="RuleBase" id="RU363032"/>
    </source>
</evidence>
<dbReference type="RefSeq" id="WP_093259475.1">
    <property type="nucleotide sequence ID" value="NZ_FNKK01000002.1"/>
</dbReference>
<dbReference type="PANTHER" id="PTHR30151:SF41">
    <property type="entry name" value="ABC TRANSPORTER PERMEASE PROTEIN"/>
    <property type="match status" value="1"/>
</dbReference>
<keyword evidence="3" id="KW-1003">Cell membrane</keyword>
<dbReference type="GO" id="GO:0005886">
    <property type="term" value="C:plasma membrane"/>
    <property type="evidence" value="ECO:0007669"/>
    <property type="project" value="UniProtKB-SubCell"/>
</dbReference>
<accession>A0A1H1F8D1</accession>
<feature type="transmembrane region" description="Helical" evidence="7">
    <location>
        <begin position="120"/>
        <end position="139"/>
    </location>
</feature>
<dbReference type="InterPro" id="IPR000515">
    <property type="entry name" value="MetI-like"/>
</dbReference>
<dbReference type="STRING" id="35622.SAMN04489764_2849"/>
<dbReference type="GO" id="GO:0055085">
    <property type="term" value="P:transmembrane transport"/>
    <property type="evidence" value="ECO:0007669"/>
    <property type="project" value="InterPro"/>
</dbReference>
<feature type="transmembrane region" description="Helical" evidence="7">
    <location>
        <begin position="215"/>
        <end position="237"/>
    </location>
</feature>
<feature type="transmembrane region" description="Helical" evidence="7">
    <location>
        <begin position="172"/>
        <end position="195"/>
    </location>
</feature>